<feature type="region of interest" description="Disordered" evidence="1">
    <location>
        <begin position="705"/>
        <end position="742"/>
    </location>
</feature>
<dbReference type="InterPro" id="IPR016181">
    <property type="entry name" value="Acyl_CoA_acyltransferase"/>
</dbReference>
<name>A0ABQ8UDJ6_9EUKA</name>
<evidence type="ECO:0000313" key="5">
    <source>
        <dbReference type="Proteomes" id="UP001141327"/>
    </source>
</evidence>
<keyword evidence="2" id="KW-0472">Membrane</keyword>
<evidence type="ECO:0000256" key="2">
    <source>
        <dbReference type="SAM" id="Phobius"/>
    </source>
</evidence>
<keyword evidence="5" id="KW-1185">Reference proteome</keyword>
<dbReference type="EMBL" id="JAPMOS010000108">
    <property type="protein sequence ID" value="KAJ4455419.1"/>
    <property type="molecule type" value="Genomic_DNA"/>
</dbReference>
<organism evidence="4 5">
    <name type="scientific">Paratrimastix pyriformis</name>
    <dbReference type="NCBI Taxonomy" id="342808"/>
    <lineage>
        <taxon>Eukaryota</taxon>
        <taxon>Metamonada</taxon>
        <taxon>Preaxostyla</taxon>
        <taxon>Paratrimastigidae</taxon>
        <taxon>Paratrimastix</taxon>
    </lineage>
</organism>
<protein>
    <recommendedName>
        <fullName evidence="3">F-box domain-containing protein</fullName>
    </recommendedName>
</protein>
<accession>A0ABQ8UDJ6</accession>
<feature type="region of interest" description="Disordered" evidence="1">
    <location>
        <begin position="473"/>
        <end position="510"/>
    </location>
</feature>
<feature type="domain" description="F-box" evidence="3">
    <location>
        <begin position="313"/>
        <end position="360"/>
    </location>
</feature>
<dbReference type="InterPro" id="IPR036047">
    <property type="entry name" value="F-box-like_dom_sf"/>
</dbReference>
<keyword evidence="2" id="KW-0812">Transmembrane</keyword>
<dbReference type="PROSITE" id="PS50181">
    <property type="entry name" value="FBOX"/>
    <property type="match status" value="1"/>
</dbReference>
<dbReference type="SUPFAM" id="SSF55729">
    <property type="entry name" value="Acyl-CoA N-acyltransferases (Nat)"/>
    <property type="match status" value="1"/>
</dbReference>
<dbReference type="Proteomes" id="UP001141327">
    <property type="component" value="Unassembled WGS sequence"/>
</dbReference>
<feature type="transmembrane region" description="Helical" evidence="2">
    <location>
        <begin position="9"/>
        <end position="29"/>
    </location>
</feature>
<dbReference type="InterPro" id="IPR001810">
    <property type="entry name" value="F-box_dom"/>
</dbReference>
<dbReference type="Gene3D" id="1.20.1280.50">
    <property type="match status" value="1"/>
</dbReference>
<feature type="compositionally biased region" description="Pro residues" evidence="1">
    <location>
        <begin position="705"/>
        <end position="715"/>
    </location>
</feature>
<reference evidence="4" key="1">
    <citation type="journal article" date="2022" name="bioRxiv">
        <title>Genomics of Preaxostyla Flagellates Illuminates Evolutionary Transitions and the Path Towards Mitochondrial Loss.</title>
        <authorList>
            <person name="Novak L.V.F."/>
            <person name="Treitli S.C."/>
            <person name="Pyrih J."/>
            <person name="Halakuc P."/>
            <person name="Pipaliya S.V."/>
            <person name="Vacek V."/>
            <person name="Brzon O."/>
            <person name="Soukal P."/>
            <person name="Eme L."/>
            <person name="Dacks J.B."/>
            <person name="Karnkowska A."/>
            <person name="Elias M."/>
            <person name="Hampl V."/>
        </authorList>
    </citation>
    <scope>NUCLEOTIDE SEQUENCE</scope>
    <source>
        <strain evidence="4">RCP-MX</strain>
    </source>
</reference>
<evidence type="ECO:0000256" key="1">
    <source>
        <dbReference type="SAM" id="MobiDB-lite"/>
    </source>
</evidence>
<dbReference type="Gene3D" id="3.40.630.30">
    <property type="match status" value="1"/>
</dbReference>
<sequence length="1276" mass="137881">MLSTKFTDIIIRCHWACLGVLVLTGLHLFTKEIFDGIQRKEVRSDRVFSRSGMQSLPFGPAGPTGGREYASRLPSAVYVSLYKVKTHQLVNVVYTFRTGSEKMIIHDICGLHAWNRPVLSPFTVRPITPADHAEATSTLARCFVHYPLSRIGVDQWEDYIRFSAFMLEHPLSMVAVERTTNRIVGVLLCEEGAPDLTPPPSHLLALEPAIAHVYALIDDLNARARDQGPGFLPGMPEPFARGAVLDLSMAGVLPEAGRSGLFSRLSMVALDLATHCGYRWAFSHCFSEYSARALQTDLGAQELAAPVHQPPPHRTMEQLPDDVLAECFCFLTPEELECSICRVCRRWLRVARSDPVWRGKVSPVLLPRNMPSEALSARTQYLRGFCDRPTDEKTGTSPYLLHGLVIDNPPCDERVTCFSPEDGSYDTDVVKRLLVDGQPTLYIGSSDPTGIFWFERVSQPIKFRAAAITERLLSGHGGDGTPSPHTGPTDSRKEDGAFHPERRPGTAPQLFEEDFLRSVGSVLQSGTYSVAYTVVRPIFIDNAHSPSASTSPHPADIQAAYAATTEGGPAAAPVAAIAEYRNRVQTMVSGLVVPMQPTRLDTDPAPTRPEDLAAEPQLNPLRAAVVAEYARRIRAGAVPTVLAVGHIDSREPCGNYATEETPRPMMRSDGHSNIVQYILDGHHKMRAAAMVGGAVGMLTFFPTAPPKPKPVPKPEPAPEEEAPRKEAATGSEDDEGEAGNAPALTAMDYRRMRVDAVMRNLCAVRPIGPSPLGRLAPAVRRRMDIVGFGLPHSLCLAYVITGEALGSTVLGTGPAISRKRTEIHLGLLMRLYGARPLVVDALPEPPALTAADVAAIRKTGAPAAPTTPAEDWWGLPAPGAAPEGNPQRWDSGRNEAAASNFYEAAGSAEPFGAEDPPANPFSLPEDFTGVPGRCREPRPAPVSDVPDPLPPRVALPCPRAGILFVFPRPATWPAAAQLGMNLHDLCCSPGGAVLAERARQAAARVAPGFCCAQAPSSESPAPFVPPAPLAHSPLGFPADPEEPLPVYPALLNLSAGVFQLGTKQRCLQFHGAHFSQSAPYGARWPEALWSNIRSYNGHRGFRYPQPPPPCAPLYPACLRGRSPEEMGATASALYADAAAVWQRSQDPAAPFFLHGPAAPPVIDPSSSLPDLVEPHPLPYRRRRAAPEEFTCACCNRKLPSDVWLCRVCICTPCRALCPACYELHRQGVDWAAPDGQLRAGCDLGHCYVLHQAGDGNEGTKSQCPWVRPVATTPGTD</sequence>
<dbReference type="SMART" id="SM00256">
    <property type="entry name" value="FBOX"/>
    <property type="match status" value="1"/>
</dbReference>
<comment type="caution">
    <text evidence="4">The sequence shown here is derived from an EMBL/GenBank/DDBJ whole genome shotgun (WGS) entry which is preliminary data.</text>
</comment>
<dbReference type="SUPFAM" id="SSF81383">
    <property type="entry name" value="F-box domain"/>
    <property type="match status" value="1"/>
</dbReference>
<evidence type="ECO:0000259" key="3">
    <source>
        <dbReference type="PROSITE" id="PS50181"/>
    </source>
</evidence>
<gene>
    <name evidence="4" type="ORF">PAPYR_9641</name>
</gene>
<keyword evidence="2" id="KW-1133">Transmembrane helix</keyword>
<feature type="compositionally biased region" description="Basic and acidic residues" evidence="1">
    <location>
        <begin position="490"/>
        <end position="504"/>
    </location>
</feature>
<evidence type="ECO:0000313" key="4">
    <source>
        <dbReference type="EMBL" id="KAJ4455419.1"/>
    </source>
</evidence>
<dbReference type="Pfam" id="PF12937">
    <property type="entry name" value="F-box-like"/>
    <property type="match status" value="1"/>
</dbReference>
<proteinExistence type="predicted"/>